<dbReference type="Proteomes" id="UP000220353">
    <property type="component" value="Unassembled WGS sequence"/>
</dbReference>
<dbReference type="RefSeq" id="WP_037394241.1">
    <property type="nucleotide sequence ID" value="NZ_JBGBZV010000002.1"/>
</dbReference>
<organism evidence="1 2">
    <name type="scientific">Rhizobium fredii</name>
    <name type="common">Sinorhizobium fredii</name>
    <dbReference type="NCBI Taxonomy" id="380"/>
    <lineage>
        <taxon>Bacteria</taxon>
        <taxon>Pseudomonadati</taxon>
        <taxon>Pseudomonadota</taxon>
        <taxon>Alphaproteobacteria</taxon>
        <taxon>Hyphomicrobiales</taxon>
        <taxon>Rhizobiaceae</taxon>
        <taxon>Sinorhizobium/Ensifer group</taxon>
        <taxon>Sinorhizobium</taxon>
    </lineage>
</organism>
<reference evidence="1 2" key="1">
    <citation type="submission" date="2017-09" db="EMBL/GenBank/DDBJ databases">
        <title>Comparative genomics of rhizobia isolated from Phaseolus vulgaris in China.</title>
        <authorList>
            <person name="Tong W."/>
        </authorList>
    </citation>
    <scope>NUCLEOTIDE SEQUENCE [LARGE SCALE GENOMIC DNA]</scope>
    <source>
        <strain evidence="1 2">PCH1</strain>
    </source>
</reference>
<evidence type="ECO:0000313" key="2">
    <source>
        <dbReference type="Proteomes" id="UP000220353"/>
    </source>
</evidence>
<dbReference type="EMBL" id="NWTC01000007">
    <property type="protein sequence ID" value="PDT47837.1"/>
    <property type="molecule type" value="Genomic_DNA"/>
</dbReference>
<gene>
    <name evidence="1" type="ORF">CO661_11125</name>
</gene>
<dbReference type="GeneID" id="48974523"/>
<proteinExistence type="predicted"/>
<protein>
    <submittedName>
        <fullName evidence="1">Uncharacterized protein</fullName>
    </submittedName>
</protein>
<accession>A0A2A6LZS4</accession>
<sequence>MRLMKVKKKYRRKTHGPGVTERLADGSIAIRGAAPGFSYRAEWIDNGCPGTFEAWLVSKGVMPKQ</sequence>
<dbReference type="AlphaFoldDB" id="A0A2A6LZS4"/>
<evidence type="ECO:0000313" key="1">
    <source>
        <dbReference type="EMBL" id="PDT47837.1"/>
    </source>
</evidence>
<comment type="caution">
    <text evidence="1">The sequence shown here is derived from an EMBL/GenBank/DDBJ whole genome shotgun (WGS) entry which is preliminary data.</text>
</comment>
<name>A0A2A6LZS4_RHIFR</name>